<proteinExistence type="predicted"/>
<dbReference type="AlphaFoldDB" id="A0A5N7MHA8"/>
<dbReference type="Proteomes" id="UP000403266">
    <property type="component" value="Unassembled WGS sequence"/>
</dbReference>
<comment type="caution">
    <text evidence="1">The sequence shown here is derived from an EMBL/GenBank/DDBJ whole genome shotgun (WGS) entry which is preliminary data.</text>
</comment>
<evidence type="ECO:0000313" key="2">
    <source>
        <dbReference type="Proteomes" id="UP000403266"/>
    </source>
</evidence>
<evidence type="ECO:0000313" key="1">
    <source>
        <dbReference type="EMBL" id="MPR26273.1"/>
    </source>
</evidence>
<dbReference type="Pfam" id="PF10983">
    <property type="entry name" value="DUF2793"/>
    <property type="match status" value="1"/>
</dbReference>
<accession>A0A5N7MHA8</accession>
<name>A0A5N7MHA8_9HYPH</name>
<keyword evidence="2" id="KW-1185">Reference proteome</keyword>
<gene>
    <name evidence="1" type="ORF">FS320_13815</name>
</gene>
<dbReference type="RefSeq" id="WP_152712447.1">
    <property type="nucleotide sequence ID" value="NZ_VOSJ01000041.1"/>
</dbReference>
<protein>
    <submittedName>
        <fullName evidence="1">DUF2793 domain-containing protein</fullName>
    </submittedName>
</protein>
<dbReference type="EMBL" id="VOSK01000044">
    <property type="protein sequence ID" value="MPR26273.1"/>
    <property type="molecule type" value="Genomic_DNA"/>
</dbReference>
<organism evidence="1 2">
    <name type="scientific">Microvirga tunisiensis</name>
    <dbReference type="NCBI Taxonomy" id="2108360"/>
    <lineage>
        <taxon>Bacteria</taxon>
        <taxon>Pseudomonadati</taxon>
        <taxon>Pseudomonadota</taxon>
        <taxon>Alphaproteobacteria</taxon>
        <taxon>Hyphomicrobiales</taxon>
        <taxon>Methylobacteriaceae</taxon>
        <taxon>Microvirga</taxon>
    </lineage>
</organism>
<reference evidence="1 2" key="1">
    <citation type="journal article" date="2019" name="Syst. Appl. Microbiol.">
        <title>Microvirga tunisiensis sp. nov., a root nodule symbiotic bacterium isolated from Lupinus micranthus and L. luteus grown in Northern Tunisia.</title>
        <authorList>
            <person name="Msaddak A."/>
            <person name="Rejili M."/>
            <person name="Duran D."/>
            <person name="Mars M."/>
            <person name="Palacios J.M."/>
            <person name="Ruiz-Argueso T."/>
            <person name="Rey L."/>
            <person name="Imperial J."/>
        </authorList>
    </citation>
    <scope>NUCLEOTIDE SEQUENCE [LARGE SCALE GENOMIC DNA]</scope>
    <source>
        <strain evidence="1 2">Lmie10</strain>
    </source>
</reference>
<sequence length="512" mass="52980">MTSTPHLSLPLLAAAQAQKHVTHNEALASLDALVQLAVKERNRTEPPASPAEGDRFLVGAGATGAFANQEGNIALFDLGAWRFFTPRPGWLAYVEAEDLLVLFDGSEWKTTGSVPEELNNLDRLGLGTTADDLNRLSAKLNAALFAALGAEEGGTGDLRFVLNKSTESGVLSQLYQRGFSGRAETGLIGSDDFGIRVSCDGSQWRDALLVDRRTGVASFPCGLGNVPGPNLLINSAFLVNQRKFAGGALGAGIYGFDHWKGGSGGCTLGLAADGRITVSGALEQVVDVAQAAAEIGAASFAGATLTLSVEDPSEPLPVIIGSKAATIPAGSGRRSASVTLDGSETGNIAVRLQPSGTCSFKRVKLEVGAHATPWTGVPLDIEELRCRRYYQRLAVSGGSPAIAGALGQRFASNNIDFPLTLPVPMRADPTLSTSGFSWWNGAPNGNQIGFYNNSGASWVSLAGALTVTTSTAAGSSGIVLRLQAGATFSGASGAVAMLYLGNLAFIALQAEL</sequence>
<dbReference type="InterPro" id="IPR021251">
    <property type="entry name" value="DUF2793"/>
</dbReference>
<dbReference type="OrthoDB" id="564699at2"/>